<keyword evidence="3" id="KW-1185">Reference proteome</keyword>
<evidence type="ECO:0000313" key="2">
    <source>
        <dbReference type="EMBL" id="MBM0104368.1"/>
    </source>
</evidence>
<evidence type="ECO:0000259" key="1">
    <source>
        <dbReference type="Pfam" id="PF14534"/>
    </source>
</evidence>
<dbReference type="SUPFAM" id="SSF54427">
    <property type="entry name" value="NTF2-like"/>
    <property type="match status" value="1"/>
</dbReference>
<organism evidence="2 3">
    <name type="scientific">Steroidobacter gossypii</name>
    <dbReference type="NCBI Taxonomy" id="2805490"/>
    <lineage>
        <taxon>Bacteria</taxon>
        <taxon>Pseudomonadati</taxon>
        <taxon>Pseudomonadota</taxon>
        <taxon>Gammaproteobacteria</taxon>
        <taxon>Steroidobacterales</taxon>
        <taxon>Steroidobacteraceae</taxon>
        <taxon>Steroidobacter</taxon>
    </lineage>
</organism>
<dbReference type="EMBL" id="JAEVLS010000001">
    <property type="protein sequence ID" value="MBM0104368.1"/>
    <property type="molecule type" value="Genomic_DNA"/>
</dbReference>
<feature type="domain" description="DUF4440" evidence="1">
    <location>
        <begin position="5"/>
        <end position="108"/>
    </location>
</feature>
<name>A0ABS1WTR6_9GAMM</name>
<dbReference type="Gene3D" id="3.10.450.50">
    <property type="match status" value="1"/>
</dbReference>
<dbReference type="Proteomes" id="UP000661077">
    <property type="component" value="Unassembled WGS sequence"/>
</dbReference>
<dbReference type="InterPro" id="IPR032710">
    <property type="entry name" value="NTF2-like_dom_sf"/>
</dbReference>
<gene>
    <name evidence="2" type="ORF">JM946_06405</name>
</gene>
<comment type="caution">
    <text evidence="2">The sequence shown here is derived from an EMBL/GenBank/DDBJ whole genome shotgun (WGS) entry which is preliminary data.</text>
</comment>
<proteinExistence type="predicted"/>
<reference evidence="2 3" key="1">
    <citation type="journal article" date="2021" name="Int. J. Syst. Evol. Microbiol.">
        <title>Steroidobacter gossypii sp. nov., isolated from soil of cotton cropping field.</title>
        <authorList>
            <person name="Huang R."/>
            <person name="Yang S."/>
            <person name="Zhen C."/>
            <person name="Liu W."/>
        </authorList>
    </citation>
    <scope>NUCLEOTIDE SEQUENCE [LARGE SCALE GENOMIC DNA]</scope>
    <source>
        <strain evidence="2 3">S1-65</strain>
    </source>
</reference>
<sequence>MHELIELEQQGWRALATAGDAGRKFYASVLREDAVMLFPGGMRIEGRERILESLGAQPWESFEIDDPKVIQLSEDAATVVYKVAARRKGTAPYTALISSTYVRRTTWQLVAHQQTPV</sequence>
<dbReference type="Pfam" id="PF14534">
    <property type="entry name" value="DUF4440"/>
    <property type="match status" value="1"/>
</dbReference>
<accession>A0ABS1WTR6</accession>
<protein>
    <submittedName>
        <fullName evidence="2">Nuclear transport factor 2 family protein</fullName>
    </submittedName>
</protein>
<dbReference type="RefSeq" id="WP_203166319.1">
    <property type="nucleotide sequence ID" value="NZ_JAEVLS010000001.1"/>
</dbReference>
<dbReference type="InterPro" id="IPR027843">
    <property type="entry name" value="DUF4440"/>
</dbReference>
<evidence type="ECO:0000313" key="3">
    <source>
        <dbReference type="Proteomes" id="UP000661077"/>
    </source>
</evidence>